<reference evidence="9 10" key="1">
    <citation type="submission" date="2019-03" db="EMBL/GenBank/DDBJ databases">
        <title>Subsurface microbial communities from deep shales in Ohio and West Virginia, USA.</title>
        <authorList>
            <person name="Wrighton K."/>
        </authorList>
    </citation>
    <scope>NUCLEOTIDE SEQUENCE [LARGE SCALE GENOMIC DNA]</scope>
    <source>
        <strain evidence="9 10">MA284_T2</strain>
    </source>
</reference>
<evidence type="ECO:0000256" key="3">
    <source>
        <dbReference type="ARBA" id="ARBA00022692"/>
    </source>
</evidence>
<evidence type="ECO:0000313" key="10">
    <source>
        <dbReference type="Proteomes" id="UP000295064"/>
    </source>
</evidence>
<protein>
    <submittedName>
        <fullName evidence="9">PAP2 superfamily protein</fullName>
    </submittedName>
</protein>
<proteinExistence type="predicted"/>
<dbReference type="PANTHER" id="PTHR14969:SF62">
    <property type="entry name" value="DECAPRENYLPHOSPHORYL-5-PHOSPHORIBOSE PHOSPHATASE RV3807C-RELATED"/>
    <property type="match status" value="1"/>
</dbReference>
<dbReference type="OrthoDB" id="9789113at2"/>
<dbReference type="SUPFAM" id="SSF48317">
    <property type="entry name" value="Acid phosphatase/Vanadium-dependent haloperoxidase"/>
    <property type="match status" value="1"/>
</dbReference>
<comment type="subcellular location">
    <subcellularLocation>
        <location evidence="1">Cell membrane</location>
        <topology evidence="1">Multi-pass membrane protein</topology>
    </subcellularLocation>
</comment>
<dbReference type="GO" id="GO:0016787">
    <property type="term" value="F:hydrolase activity"/>
    <property type="evidence" value="ECO:0007669"/>
    <property type="project" value="UniProtKB-KW"/>
</dbReference>
<keyword evidence="3 7" id="KW-0812">Transmembrane</keyword>
<organism evidence="9 10">
    <name type="scientific">Halanaerobium saccharolyticum</name>
    <dbReference type="NCBI Taxonomy" id="43595"/>
    <lineage>
        <taxon>Bacteria</taxon>
        <taxon>Bacillati</taxon>
        <taxon>Bacillota</taxon>
        <taxon>Clostridia</taxon>
        <taxon>Halanaerobiales</taxon>
        <taxon>Halanaerobiaceae</taxon>
        <taxon>Halanaerobium</taxon>
    </lineage>
</organism>
<accession>A0A4R6LIA4</accession>
<keyword evidence="2" id="KW-1003">Cell membrane</keyword>
<gene>
    <name evidence="9" type="ORF">DFR79_12625</name>
</gene>
<dbReference type="InterPro" id="IPR000326">
    <property type="entry name" value="PAP2/HPO"/>
</dbReference>
<evidence type="ECO:0000256" key="6">
    <source>
        <dbReference type="ARBA" id="ARBA00023136"/>
    </source>
</evidence>
<keyword evidence="4" id="KW-0378">Hydrolase</keyword>
<dbReference type="PANTHER" id="PTHR14969">
    <property type="entry name" value="SPHINGOSINE-1-PHOSPHATE PHOSPHOHYDROLASE"/>
    <property type="match status" value="1"/>
</dbReference>
<dbReference type="AlphaFoldDB" id="A0A4R6LIA4"/>
<dbReference type="Pfam" id="PF01569">
    <property type="entry name" value="PAP2"/>
    <property type="match status" value="1"/>
</dbReference>
<keyword evidence="5 7" id="KW-1133">Transmembrane helix</keyword>
<evidence type="ECO:0000313" key="9">
    <source>
        <dbReference type="EMBL" id="TDO83367.1"/>
    </source>
</evidence>
<keyword evidence="6 7" id="KW-0472">Membrane</keyword>
<dbReference type="InterPro" id="IPR036938">
    <property type="entry name" value="PAP2/HPO_sf"/>
</dbReference>
<feature type="transmembrane region" description="Helical" evidence="7">
    <location>
        <begin position="104"/>
        <end position="123"/>
    </location>
</feature>
<sequence length="124" mass="13901">MQKFSNKLIAVDNLLFYYLNSLTRNDIIDKFFLLITHNTRLADVKHLVVPFESYSFPSGHTTASFAAAFILSFALPQLSILFIFTASLVGAARIYLGVHYPSDILIGIITAIIFSFAVHNLFIL</sequence>
<evidence type="ECO:0000256" key="7">
    <source>
        <dbReference type="SAM" id="Phobius"/>
    </source>
</evidence>
<name>A0A4R6LIA4_9FIRM</name>
<evidence type="ECO:0000256" key="2">
    <source>
        <dbReference type="ARBA" id="ARBA00022475"/>
    </source>
</evidence>
<evidence type="ECO:0000259" key="8">
    <source>
        <dbReference type="SMART" id="SM00014"/>
    </source>
</evidence>
<dbReference type="SMART" id="SM00014">
    <property type="entry name" value="acidPPc"/>
    <property type="match status" value="1"/>
</dbReference>
<dbReference type="Gene3D" id="1.20.144.10">
    <property type="entry name" value="Phosphatidic acid phosphatase type 2/haloperoxidase"/>
    <property type="match status" value="1"/>
</dbReference>
<evidence type="ECO:0000256" key="4">
    <source>
        <dbReference type="ARBA" id="ARBA00022801"/>
    </source>
</evidence>
<feature type="transmembrane region" description="Helical" evidence="7">
    <location>
        <begin position="65"/>
        <end position="92"/>
    </location>
</feature>
<dbReference type="RefSeq" id="WP_133515857.1">
    <property type="nucleotide sequence ID" value="NZ_SNWX01000026.1"/>
</dbReference>
<feature type="domain" description="Phosphatidic acid phosphatase type 2/haloperoxidase" evidence="8">
    <location>
        <begin position="14"/>
        <end position="119"/>
    </location>
</feature>
<comment type="caution">
    <text evidence="9">The sequence shown here is derived from an EMBL/GenBank/DDBJ whole genome shotgun (WGS) entry which is preliminary data.</text>
</comment>
<dbReference type="GO" id="GO:0005886">
    <property type="term" value="C:plasma membrane"/>
    <property type="evidence" value="ECO:0007669"/>
    <property type="project" value="UniProtKB-SubCell"/>
</dbReference>
<dbReference type="EMBL" id="SNWX01000026">
    <property type="protein sequence ID" value="TDO83367.1"/>
    <property type="molecule type" value="Genomic_DNA"/>
</dbReference>
<evidence type="ECO:0000256" key="1">
    <source>
        <dbReference type="ARBA" id="ARBA00004651"/>
    </source>
</evidence>
<evidence type="ECO:0000256" key="5">
    <source>
        <dbReference type="ARBA" id="ARBA00022989"/>
    </source>
</evidence>
<dbReference type="Proteomes" id="UP000295064">
    <property type="component" value="Unassembled WGS sequence"/>
</dbReference>